<evidence type="ECO:0000256" key="11">
    <source>
        <dbReference type="RuleBase" id="RU004070"/>
    </source>
</evidence>
<dbReference type="Pfam" id="PF17855">
    <property type="entry name" value="MCM_lid"/>
    <property type="match status" value="1"/>
</dbReference>
<dbReference type="GO" id="GO:0005524">
    <property type="term" value="F:ATP binding"/>
    <property type="evidence" value="ECO:0007669"/>
    <property type="project" value="UniProtKB-KW"/>
</dbReference>
<dbReference type="InterPro" id="IPR041562">
    <property type="entry name" value="MCM_lid"/>
</dbReference>
<dbReference type="InterPro" id="IPR033762">
    <property type="entry name" value="MCM_OB"/>
</dbReference>
<keyword evidence="15" id="KW-1185">Reference proteome</keyword>
<dbReference type="EC" id="3.6.4.12" evidence="2"/>
<dbReference type="Gene3D" id="1.10.10.10">
    <property type="entry name" value="Winged helix-like DNA-binding domain superfamily/Winged helix DNA-binding domain"/>
    <property type="match status" value="1"/>
</dbReference>
<dbReference type="SUPFAM" id="SSF51294">
    <property type="entry name" value="Hedgehog/intein (Hint) domain"/>
    <property type="match status" value="3"/>
</dbReference>
<evidence type="ECO:0000256" key="6">
    <source>
        <dbReference type="ARBA" id="ARBA00022806"/>
    </source>
</evidence>
<sequence>MENIGLRMASARDQELTDRFETFYRQHESDAIADLARKYPRENKSLEIDWQDLFRFDPDFAEDVINSPRTLLDAAEEALGRYDLPVDKDLSGAHVRVVNLPEATEIRAIRAEHLGTLVSVQGIVRKATSVKPKIERAAFECLRCGTITVVPQADGDFQDPYQCDGCEREGPFQFLTDHGETEFVDAQKLRIQESPEGLAGGETPESIDMHIEDDITGEVSPGDHVTATGILRLDDSDMESTDSRVFDMYLEGVDVVVEDEEFEEMEISDAEREEIIRLSEQPDIYEQLVDSVAPTIYGFDVAKLAIGLQLFSGVTKHLPDGARIRGDVHILLVGDPGTGKCVRGDTTVTLADGTRRNIRDLVESNLEDPQPVDDGVFARTDIPVLSMTEEGSIEPASATKVWKREAPETMYRVTLSDGSELEITPSHPLFTLDSGSPAAVTGEELSEGAFVAVPRDTDRETDVIPNVSEELTRIRTALALSQSECGIPRTTFQHYERGDRNPGRESLRTVLKTFESRLADLRAAAQSLDGADWDQVEQIRQDLGLSQAALADEIGVGQTTVSLYTRGEAVPDGGRVQDAREVLQERLETALSVSDSVRALSQLVEGDLAWAEITDIEAVEPSEEWVYDLEVEGTHSYLSNNVLSHNSQILQYIRHIAPRSVYTSGKGSSSAGLTAAAVRDDFGEGQQWSLEAGALVLADKGIAAVDELDKMACVTGDTLVSLGDGELERIGELSREAAAEGSIEELENGRRIRYVPDLSVRTMTEDGSIEKRPVTAIHEYDAPSELCEVRLESGESLIATPDHPFFVFEAGERKIREAAELDAGTAVFVPQASTVASDGGARTLTNPTAETDLPLRSDVELATVKSVRVRPRADFPETPQHVYDLTVEGTHNFVANGMVVHNSDDRSAMHEALEQQSYHPDTEILLADGRRVEIGDFVDEQMAAREDEIVDGVDCEILPVDDLSVHSTDIEEGETTKLPVDRVSRHEAPDEFVRVTFSNGRDVLVTPEHPMFVAEDGSIETVEAAQLEAGSPVPAPVDWPSSDREAMVAADGGGELPAGFNYHQISNVETVPNEGEHATDWVYDVTVEPTNTFVSNGVILHNSISISKAGINATLKSRCSLLGAANPELGRFDRYETPAEQIDLEPALISRFDLIFTVTDDPDEEKDANLAEHILNTNYAGELNTHRTKVNASNVSEAEVAGATESVAPAIEPELMRKYIAYARSTCFPTMTEEAEERIREFYVNLRSQGTGEDSPVPVTARKLEAIVRLAEASARVRLSDTVELEDADRSLEIVEKTLKEIGMDPETGQYDADVIETGQSKSQRDRIRTIRELIADIEADFDEGAPIDEVLARAEEVDMDRSKAEHEIEKLKQKGEVYEPTNEHLRTT</sequence>
<dbReference type="SUPFAM" id="SSF47413">
    <property type="entry name" value="lambda repressor-like DNA-binding domains"/>
    <property type="match status" value="1"/>
</dbReference>
<dbReference type="PROSITE" id="PS00847">
    <property type="entry name" value="MCM_1"/>
    <property type="match status" value="1"/>
</dbReference>
<dbReference type="CDD" id="cd00093">
    <property type="entry name" value="HTH_XRE"/>
    <property type="match status" value="2"/>
</dbReference>
<dbReference type="Gene3D" id="3.30.1640.10">
    <property type="entry name" value="mini-chromosome maintenance (MCM) complex, chain A, domain 1"/>
    <property type="match status" value="1"/>
</dbReference>
<keyword evidence="9" id="KW-0651">Protein splicing</keyword>
<protein>
    <recommendedName>
        <fullName evidence="2">DNA helicase</fullName>
        <ecNumber evidence="2">3.6.4.12</ecNumber>
    </recommendedName>
</protein>
<dbReference type="Gene3D" id="2.170.16.10">
    <property type="entry name" value="Hedgehog/Intein (Hint) domain"/>
    <property type="match status" value="4"/>
</dbReference>
<dbReference type="InterPro" id="IPR006142">
    <property type="entry name" value="INTEIN"/>
</dbReference>
<dbReference type="SMART" id="SM00350">
    <property type="entry name" value="MCM"/>
    <property type="match status" value="1"/>
</dbReference>
<dbReference type="Pfam" id="PF01381">
    <property type="entry name" value="HTH_3"/>
    <property type="match status" value="1"/>
</dbReference>
<gene>
    <name evidence="14" type="ORF">HSR6_0084</name>
</gene>
<evidence type="ECO:0000256" key="1">
    <source>
        <dbReference type="ARBA" id="ARBA00008010"/>
    </source>
</evidence>
<organism evidence="14 15">
    <name type="scientific">Halodesulfurarchaeum formicicum</name>
    <dbReference type="NCBI Taxonomy" id="1873524"/>
    <lineage>
        <taxon>Archaea</taxon>
        <taxon>Methanobacteriati</taxon>
        <taxon>Methanobacteriota</taxon>
        <taxon>Stenosarchaea group</taxon>
        <taxon>Halobacteria</taxon>
        <taxon>Halobacteriales</taxon>
        <taxon>Halobacteriaceae</taxon>
        <taxon>Halodesulfurarchaeum</taxon>
    </lineage>
</organism>
<evidence type="ECO:0000256" key="10">
    <source>
        <dbReference type="ARBA" id="ARBA00023125"/>
    </source>
</evidence>
<dbReference type="Gene3D" id="3.40.50.300">
    <property type="entry name" value="P-loop containing nucleotide triphosphate hydrolases"/>
    <property type="match status" value="3"/>
</dbReference>
<dbReference type="GO" id="GO:0016787">
    <property type="term" value="F:hydrolase activity"/>
    <property type="evidence" value="ECO:0007669"/>
    <property type="project" value="UniProtKB-KW"/>
</dbReference>
<evidence type="ECO:0000256" key="5">
    <source>
        <dbReference type="ARBA" id="ARBA00022801"/>
    </source>
</evidence>
<dbReference type="InterPro" id="IPR048907">
    <property type="entry name" value="WHD_MCM_arc"/>
</dbReference>
<dbReference type="PANTHER" id="PTHR11630">
    <property type="entry name" value="DNA REPLICATION LICENSING FACTOR MCM FAMILY MEMBER"/>
    <property type="match status" value="1"/>
</dbReference>
<dbReference type="GO" id="GO:0042555">
    <property type="term" value="C:MCM complex"/>
    <property type="evidence" value="ECO:0007669"/>
    <property type="project" value="TreeGrafter"/>
</dbReference>
<keyword evidence="3" id="KW-0235">DNA replication</keyword>
<dbReference type="InterPro" id="IPR036388">
    <property type="entry name" value="WH-like_DNA-bd_sf"/>
</dbReference>
<dbReference type="InterPro" id="IPR012340">
    <property type="entry name" value="NA-bd_OB-fold"/>
</dbReference>
<evidence type="ECO:0000256" key="8">
    <source>
        <dbReference type="ARBA" id="ARBA00022840"/>
    </source>
</evidence>
<dbReference type="Gene3D" id="2.40.50.140">
    <property type="entry name" value="Nucleic acid-binding proteins"/>
    <property type="match status" value="1"/>
</dbReference>
<dbReference type="GO" id="GO:0017116">
    <property type="term" value="F:single-stranded DNA helicase activity"/>
    <property type="evidence" value="ECO:0007669"/>
    <property type="project" value="TreeGrafter"/>
</dbReference>
<evidence type="ECO:0000313" key="14">
    <source>
        <dbReference type="EMBL" id="APE94560.1"/>
    </source>
</evidence>
<accession>A0A1J1A9S4</accession>
<dbReference type="PROSITE" id="PS50051">
    <property type="entry name" value="MCM_2"/>
    <property type="match status" value="3"/>
</dbReference>
<dbReference type="NCBIfam" id="TIGR01443">
    <property type="entry name" value="intein_Cterm"/>
    <property type="match status" value="3"/>
</dbReference>
<evidence type="ECO:0000313" key="15">
    <source>
        <dbReference type="Proteomes" id="UP000186165"/>
    </source>
</evidence>
<dbReference type="SMART" id="SM00306">
    <property type="entry name" value="HintN"/>
    <property type="match status" value="3"/>
</dbReference>
<reference evidence="15" key="1">
    <citation type="submission" date="2016-08" db="EMBL/GenBank/DDBJ databases">
        <title>Discovery of first anaerobic lithoheterotrophic haloarchae widely represented in hypersaline habitats.</title>
        <authorList>
            <person name="Sorokin D.Y."/>
            <person name="Kublanov I.V."/>
            <person name="Roman P."/>
            <person name="Sinninghe Damste J.S."/>
            <person name="Golyshin P.N."/>
            <person name="Rojo D."/>
            <person name="Ciordia S."/>
            <person name="Mena Md.C."/>
            <person name="Ferrer M."/>
            <person name="Smedile F."/>
            <person name="Messina E."/>
            <person name="La Cono V."/>
            <person name="Yakimov M.M."/>
        </authorList>
    </citation>
    <scope>NUCLEOTIDE SEQUENCE [LARGE SCALE GENOMIC DNA]</scope>
    <source>
        <strain evidence="15">HSR6</strain>
    </source>
</reference>
<dbReference type="Gene3D" id="1.10.260.40">
    <property type="entry name" value="lambda repressor-like DNA-binding domains"/>
    <property type="match status" value="1"/>
</dbReference>
<evidence type="ECO:0000259" key="12">
    <source>
        <dbReference type="PROSITE" id="PS50051"/>
    </source>
</evidence>
<dbReference type="InterPro" id="IPR030934">
    <property type="entry name" value="Intein_C"/>
</dbReference>
<dbReference type="PANTHER" id="PTHR11630:SF66">
    <property type="entry name" value="DNA REPLICATION LICENSING FACTOR MCM4"/>
    <property type="match status" value="1"/>
</dbReference>
<dbReference type="PRINTS" id="PR00379">
    <property type="entry name" value="INTEIN"/>
</dbReference>
<keyword evidence="10 11" id="KW-0238">DNA-binding</keyword>
<evidence type="ECO:0000256" key="7">
    <source>
        <dbReference type="ARBA" id="ARBA00022813"/>
    </source>
</evidence>
<dbReference type="FunFam" id="2.20.28.10:FF:000003">
    <property type="entry name" value="DNA helicase"/>
    <property type="match status" value="1"/>
</dbReference>
<dbReference type="InterPro" id="IPR036844">
    <property type="entry name" value="Hint_dom_sf"/>
</dbReference>
<dbReference type="SUPFAM" id="SSF50249">
    <property type="entry name" value="Nucleic acid-binding proteins"/>
    <property type="match status" value="1"/>
</dbReference>
<keyword evidence="4 11" id="KW-0547">Nucleotide-binding</keyword>
<dbReference type="SMART" id="SM00530">
    <property type="entry name" value="HTH_XRE"/>
    <property type="match status" value="2"/>
</dbReference>
<dbReference type="CDD" id="cd00081">
    <property type="entry name" value="Hint"/>
    <property type="match status" value="3"/>
</dbReference>
<feature type="domain" description="HTH cro/C1-type" evidence="13">
    <location>
        <begin position="536"/>
        <end position="590"/>
    </location>
</feature>
<feature type="domain" description="HTH cro/C1-type" evidence="13">
    <location>
        <begin position="484"/>
        <end position="521"/>
    </location>
</feature>
<evidence type="ECO:0000256" key="4">
    <source>
        <dbReference type="ARBA" id="ARBA00022741"/>
    </source>
</evidence>
<dbReference type="GO" id="GO:0003697">
    <property type="term" value="F:single-stranded DNA binding"/>
    <property type="evidence" value="ECO:0007669"/>
    <property type="project" value="TreeGrafter"/>
</dbReference>
<evidence type="ECO:0000259" key="13">
    <source>
        <dbReference type="PROSITE" id="PS50943"/>
    </source>
</evidence>
<evidence type="ECO:0000256" key="9">
    <source>
        <dbReference type="ARBA" id="ARBA00023000"/>
    </source>
</evidence>
<dbReference type="SUPFAM" id="SSF52540">
    <property type="entry name" value="P-loop containing nucleoside triphosphate hydrolases"/>
    <property type="match status" value="1"/>
</dbReference>
<dbReference type="InterPro" id="IPR031327">
    <property type="entry name" value="MCM"/>
</dbReference>
<dbReference type="InterPro" id="IPR027417">
    <property type="entry name" value="P-loop_NTPase"/>
</dbReference>
<keyword evidence="8 11" id="KW-0067">ATP-binding</keyword>
<evidence type="ECO:0000256" key="3">
    <source>
        <dbReference type="ARBA" id="ARBA00022705"/>
    </source>
</evidence>
<dbReference type="PROSITE" id="PS50943">
    <property type="entry name" value="HTH_CROC1"/>
    <property type="match status" value="2"/>
</dbReference>
<dbReference type="NCBIfam" id="TIGR01445">
    <property type="entry name" value="intein_Nterm"/>
    <property type="match status" value="3"/>
</dbReference>
<keyword evidence="7" id="KW-0068">Autocatalytic cleavage</keyword>
<feature type="domain" description="MCM C-terminal AAA(+) ATPase" evidence="12">
    <location>
        <begin position="284"/>
        <end position="340"/>
    </location>
</feature>
<comment type="similarity">
    <text evidence="1 11">Belongs to the MCM family.</text>
</comment>
<dbReference type="InterPro" id="IPR006141">
    <property type="entry name" value="Intein_N"/>
</dbReference>
<dbReference type="PROSITE" id="PS50817">
    <property type="entry name" value="INTEIN_N_TER"/>
    <property type="match status" value="3"/>
</dbReference>
<dbReference type="GO" id="GO:0006260">
    <property type="term" value="P:DNA replication"/>
    <property type="evidence" value="ECO:0007669"/>
    <property type="project" value="UniProtKB-KW"/>
</dbReference>
<dbReference type="InterPro" id="IPR001387">
    <property type="entry name" value="Cro/C1-type_HTH"/>
</dbReference>
<dbReference type="Proteomes" id="UP000186165">
    <property type="component" value="Chromosome"/>
</dbReference>
<dbReference type="Pfam" id="PF14890">
    <property type="entry name" value="Intein_splicing"/>
    <property type="match status" value="1"/>
</dbReference>
<dbReference type="Pfam" id="PF17207">
    <property type="entry name" value="MCM_OB"/>
    <property type="match status" value="1"/>
</dbReference>
<keyword evidence="6" id="KW-0347">Helicase</keyword>
<evidence type="ECO:0000256" key="2">
    <source>
        <dbReference type="ARBA" id="ARBA00012551"/>
    </source>
</evidence>
<proteinExistence type="inferred from homology"/>
<dbReference type="Pfam" id="PF00493">
    <property type="entry name" value="MCM"/>
    <property type="match status" value="3"/>
</dbReference>
<dbReference type="Gene3D" id="2.20.28.10">
    <property type="match status" value="1"/>
</dbReference>
<dbReference type="Pfam" id="PF21120">
    <property type="entry name" value="WHD_MCM_arc"/>
    <property type="match status" value="1"/>
</dbReference>
<dbReference type="InterPro" id="IPR003586">
    <property type="entry name" value="Hint_dom_C"/>
</dbReference>
<dbReference type="InterPro" id="IPR010982">
    <property type="entry name" value="Lambda_DNA-bd_dom_sf"/>
</dbReference>
<dbReference type="GO" id="GO:0016539">
    <property type="term" value="P:intein-mediated protein splicing"/>
    <property type="evidence" value="ECO:0007669"/>
    <property type="project" value="InterPro"/>
</dbReference>
<feature type="domain" description="MCM C-terminal AAA(+) ATPase" evidence="12">
    <location>
        <begin position="1098"/>
        <end position="1174"/>
    </location>
</feature>
<dbReference type="KEGG" id="hhsr:HSR6_0084"/>
<dbReference type="InterPro" id="IPR018525">
    <property type="entry name" value="MCM_CS"/>
</dbReference>
<keyword evidence="5" id="KW-0378">Hydrolase</keyword>
<feature type="domain" description="MCM C-terminal AAA(+) ATPase" evidence="12">
    <location>
        <begin position="647"/>
        <end position="711"/>
    </location>
</feature>
<dbReference type="SMART" id="SM00305">
    <property type="entry name" value="HintC"/>
    <property type="match status" value="3"/>
</dbReference>
<dbReference type="InterPro" id="IPR001208">
    <property type="entry name" value="MCM_dom"/>
</dbReference>
<dbReference type="EMBL" id="CP016804">
    <property type="protein sequence ID" value="APE94560.1"/>
    <property type="molecule type" value="Genomic_DNA"/>
</dbReference>
<dbReference type="PROSITE" id="PS50818">
    <property type="entry name" value="INTEIN_C_TER"/>
    <property type="match status" value="3"/>
</dbReference>
<dbReference type="InterPro" id="IPR003587">
    <property type="entry name" value="Hint_dom_N"/>
</dbReference>
<dbReference type="PRINTS" id="PR01657">
    <property type="entry name" value="MCMFAMILY"/>
</dbReference>
<name>A0A1J1A9S4_9EURY</name>